<keyword evidence="1" id="KW-0862">Zinc</keyword>
<feature type="compositionally biased region" description="Basic residues" evidence="2">
    <location>
        <begin position="170"/>
        <end position="187"/>
    </location>
</feature>
<dbReference type="AlphaFoldDB" id="A0A4P9W7C5"/>
<dbReference type="EMBL" id="KZ997816">
    <property type="protein sequence ID" value="RKO86918.1"/>
    <property type="molecule type" value="Genomic_DNA"/>
</dbReference>
<evidence type="ECO:0000313" key="5">
    <source>
        <dbReference type="Proteomes" id="UP000269721"/>
    </source>
</evidence>
<evidence type="ECO:0000259" key="3">
    <source>
        <dbReference type="PROSITE" id="PS50114"/>
    </source>
</evidence>
<dbReference type="InterPro" id="IPR000679">
    <property type="entry name" value="Znf_GATA"/>
</dbReference>
<dbReference type="GO" id="GO:0008270">
    <property type="term" value="F:zinc ion binding"/>
    <property type="evidence" value="ECO:0007669"/>
    <property type="project" value="UniProtKB-KW"/>
</dbReference>
<dbReference type="PROSITE" id="PS50114">
    <property type="entry name" value="GATA_ZN_FINGER_2"/>
    <property type="match status" value="1"/>
</dbReference>
<keyword evidence="1" id="KW-0863">Zinc-finger</keyword>
<dbReference type="InterPro" id="IPR013088">
    <property type="entry name" value="Znf_NHR/GATA"/>
</dbReference>
<organism evidence="4 5">
    <name type="scientific">Blyttiomyces helicus</name>
    <dbReference type="NCBI Taxonomy" id="388810"/>
    <lineage>
        <taxon>Eukaryota</taxon>
        <taxon>Fungi</taxon>
        <taxon>Fungi incertae sedis</taxon>
        <taxon>Chytridiomycota</taxon>
        <taxon>Chytridiomycota incertae sedis</taxon>
        <taxon>Chytridiomycetes</taxon>
        <taxon>Chytridiomycetes incertae sedis</taxon>
        <taxon>Blyttiomyces</taxon>
    </lineage>
</organism>
<dbReference type="GO" id="GO:0043565">
    <property type="term" value="F:sequence-specific DNA binding"/>
    <property type="evidence" value="ECO:0007669"/>
    <property type="project" value="InterPro"/>
</dbReference>
<dbReference type="Pfam" id="PF00320">
    <property type="entry name" value="GATA"/>
    <property type="match status" value="1"/>
</dbReference>
<dbReference type="GO" id="GO:0006355">
    <property type="term" value="P:regulation of DNA-templated transcription"/>
    <property type="evidence" value="ECO:0007669"/>
    <property type="project" value="InterPro"/>
</dbReference>
<evidence type="ECO:0000313" key="4">
    <source>
        <dbReference type="EMBL" id="RKO86918.1"/>
    </source>
</evidence>
<gene>
    <name evidence="4" type="ORF">BDK51DRAFT_31327</name>
</gene>
<sequence length="329" mass="35041">MAKNALKSSHSAAPSFLQFRGLALSSAVAALAADIPRVYAPLPRRAYYSPDVLGAASALLSFSASAIYPALNSSYGHRYVTPPSDAPTIDDDAMVVDAAPQMGWMRTAGFQQLLAAERAVSEREIYDEDAAGRERERMELLVGRARKVARDRAANAPIVSPPVGPSILKKPVKKSKKAKRSKSKPKPGKTVTFDLYYMKRTAGRFLPIALEEAINAPGPNVSNQADRPIATPGANFRTAAATRADPATPLQAPIAPICNPRKRGAASLDVEGGADLEVAGASSPTPATRRSKRVKAADGRICADCGLTQTPMWRHGRDQADLCNKRLSA</sequence>
<dbReference type="SUPFAM" id="SSF57716">
    <property type="entry name" value="Glucocorticoid receptor-like (DNA-binding domain)"/>
    <property type="match status" value="1"/>
</dbReference>
<evidence type="ECO:0000256" key="2">
    <source>
        <dbReference type="SAM" id="MobiDB-lite"/>
    </source>
</evidence>
<dbReference type="Proteomes" id="UP000269721">
    <property type="component" value="Unassembled WGS sequence"/>
</dbReference>
<keyword evidence="1" id="KW-0479">Metal-binding</keyword>
<feature type="domain" description="GATA-type" evidence="3">
    <location>
        <begin position="296"/>
        <end position="324"/>
    </location>
</feature>
<feature type="region of interest" description="Disordered" evidence="2">
    <location>
        <begin position="160"/>
        <end position="189"/>
    </location>
</feature>
<name>A0A4P9W7C5_9FUNG</name>
<evidence type="ECO:0000256" key="1">
    <source>
        <dbReference type="PROSITE-ProRule" id="PRU00094"/>
    </source>
</evidence>
<proteinExistence type="predicted"/>
<reference evidence="5" key="1">
    <citation type="journal article" date="2018" name="Nat. Microbiol.">
        <title>Leveraging single-cell genomics to expand the fungal tree of life.</title>
        <authorList>
            <person name="Ahrendt S.R."/>
            <person name="Quandt C.A."/>
            <person name="Ciobanu D."/>
            <person name="Clum A."/>
            <person name="Salamov A."/>
            <person name="Andreopoulos B."/>
            <person name="Cheng J.F."/>
            <person name="Woyke T."/>
            <person name="Pelin A."/>
            <person name="Henrissat B."/>
            <person name="Reynolds N.K."/>
            <person name="Benny G.L."/>
            <person name="Smith M.E."/>
            <person name="James T.Y."/>
            <person name="Grigoriev I.V."/>
        </authorList>
    </citation>
    <scope>NUCLEOTIDE SEQUENCE [LARGE SCALE GENOMIC DNA]</scope>
</reference>
<protein>
    <recommendedName>
        <fullName evidence="3">GATA-type domain-containing protein</fullName>
    </recommendedName>
</protein>
<keyword evidence="5" id="KW-1185">Reference proteome</keyword>
<dbReference type="Gene3D" id="3.30.50.10">
    <property type="entry name" value="Erythroid Transcription Factor GATA-1, subunit A"/>
    <property type="match status" value="1"/>
</dbReference>
<accession>A0A4P9W7C5</accession>